<dbReference type="InterPro" id="IPR000160">
    <property type="entry name" value="GGDEF_dom"/>
</dbReference>
<name>A0A7C3KFI7_9CYAN</name>
<dbReference type="Pfam" id="PF00563">
    <property type="entry name" value="EAL"/>
    <property type="match status" value="1"/>
</dbReference>
<dbReference type="EMBL" id="DSRU01000254">
    <property type="protein sequence ID" value="HFM99526.1"/>
    <property type="molecule type" value="Genomic_DNA"/>
</dbReference>
<feature type="domain" description="GGDEF" evidence="3">
    <location>
        <begin position="365"/>
        <end position="498"/>
    </location>
</feature>
<dbReference type="CDD" id="cd01948">
    <property type="entry name" value="EAL"/>
    <property type="match status" value="1"/>
</dbReference>
<sequence>MVTSQHRSASPSLPAFVSSSNSSVSQPGLTTEQLDLLAQGRPIHAFETTLYDVEQHPLPLRFSVIPCCDRHNQLTSLICLTNLSTNQVTSASPDQLAMSWSDAPQESTNTWVVRVHCENAEINYESILQVPIDGNNLDGKAVLPQLPEAIAEQYSQTIALACETQQPQCLSYTQLVHHKEHQKEARFIPAGKQDVFVLIQDITEQKRTASILNRYQLLSEHTRDIVLFMHPSGQIIEANRAAAEAYDYSLEEWQQLNFRDLHHAGATVVLSDQLEHAYDHGLLYETIHRRKDYSHFPVEVSIQGAIVQSEGLLLAIIRDITNRKRSEEKLFRSAFHDALTNLPNRNLFLEQLRRSLRLSAQNPDYKFAVLFLDLDSFKLINDSLGHFVGDQMLEAIGQRLTGCLRPEDTLARFGGDEFTILVDDLHDFEVVTRLAEQIQAALAQPFRVSGQDIYSTTSIGVVYSTIGVTQPEDFLRSADTALHRAKALGGNRFALFDAEMHNRAMVRLRLENDLRRALNSLSEGESDRSAASPLTEFVVHYQPIVSLKTMQIDGFEALIRWQHPEQGLIPPISFIPIAEETGLIIPIGWFVLRQACQQLREWQRRFPERVGLTVSVNLSVKQFGQPDLVEIVRQTLAEVELAPHHLKLEITESALVENPEMAAHMLRELQALGVQISLDDFGTGYSSLSYLHRFPIDSLKIDRSFVCHVDEAGEQLEIVRTIVTLAWNLGIDTVAEGVETTKHLNQLRSLRCDYGQGYLFAKPLPADNVTALLSQKEPWLNT</sequence>
<dbReference type="CDD" id="cd00130">
    <property type="entry name" value="PAS"/>
    <property type="match status" value="1"/>
</dbReference>
<dbReference type="SUPFAM" id="SSF55785">
    <property type="entry name" value="PYP-like sensor domain (PAS domain)"/>
    <property type="match status" value="1"/>
</dbReference>
<feature type="compositionally biased region" description="Low complexity" evidence="1">
    <location>
        <begin position="8"/>
        <end position="25"/>
    </location>
</feature>
<accession>A0A7C3KFI7</accession>
<evidence type="ECO:0000256" key="1">
    <source>
        <dbReference type="SAM" id="MobiDB-lite"/>
    </source>
</evidence>
<dbReference type="PROSITE" id="PS50883">
    <property type="entry name" value="EAL"/>
    <property type="match status" value="1"/>
</dbReference>
<dbReference type="FunFam" id="3.20.20.450:FF:000001">
    <property type="entry name" value="Cyclic di-GMP phosphodiesterase yahA"/>
    <property type="match status" value="1"/>
</dbReference>
<proteinExistence type="predicted"/>
<evidence type="ECO:0000259" key="3">
    <source>
        <dbReference type="PROSITE" id="PS50887"/>
    </source>
</evidence>
<dbReference type="InterPro" id="IPR035965">
    <property type="entry name" value="PAS-like_dom_sf"/>
</dbReference>
<dbReference type="Pfam" id="PF13426">
    <property type="entry name" value="PAS_9"/>
    <property type="match status" value="1"/>
</dbReference>
<protein>
    <submittedName>
        <fullName evidence="4">EAL domain-containing protein</fullName>
    </submittedName>
</protein>
<comment type="caution">
    <text evidence="4">The sequence shown here is derived from an EMBL/GenBank/DDBJ whole genome shotgun (WGS) entry which is preliminary data.</text>
</comment>
<dbReference type="Gene3D" id="3.30.70.270">
    <property type="match status" value="1"/>
</dbReference>
<evidence type="ECO:0000313" key="4">
    <source>
        <dbReference type="EMBL" id="HFM99526.1"/>
    </source>
</evidence>
<dbReference type="SMART" id="SM00052">
    <property type="entry name" value="EAL"/>
    <property type="match status" value="1"/>
</dbReference>
<dbReference type="CDD" id="cd01949">
    <property type="entry name" value="GGDEF"/>
    <property type="match status" value="1"/>
</dbReference>
<gene>
    <name evidence="4" type="ORF">ENR64_17535</name>
</gene>
<feature type="domain" description="EAL" evidence="2">
    <location>
        <begin position="507"/>
        <end position="777"/>
    </location>
</feature>
<dbReference type="InterPro" id="IPR029787">
    <property type="entry name" value="Nucleotide_cyclase"/>
</dbReference>
<dbReference type="SMART" id="SM00091">
    <property type="entry name" value="PAS"/>
    <property type="match status" value="1"/>
</dbReference>
<dbReference type="SUPFAM" id="SSF141868">
    <property type="entry name" value="EAL domain-like"/>
    <property type="match status" value="1"/>
</dbReference>
<dbReference type="NCBIfam" id="TIGR00229">
    <property type="entry name" value="sensory_box"/>
    <property type="match status" value="1"/>
</dbReference>
<dbReference type="AlphaFoldDB" id="A0A7C3KFI7"/>
<organism evidence="4">
    <name type="scientific">Oscillatoriales cyanobacterium SpSt-418</name>
    <dbReference type="NCBI Taxonomy" id="2282169"/>
    <lineage>
        <taxon>Bacteria</taxon>
        <taxon>Bacillati</taxon>
        <taxon>Cyanobacteriota</taxon>
        <taxon>Cyanophyceae</taxon>
        <taxon>Oscillatoriophycideae</taxon>
        <taxon>Oscillatoriales</taxon>
    </lineage>
</organism>
<dbReference type="SUPFAM" id="SSF55073">
    <property type="entry name" value="Nucleotide cyclase"/>
    <property type="match status" value="1"/>
</dbReference>
<reference evidence="4" key="1">
    <citation type="journal article" date="2020" name="mSystems">
        <title>Genome- and Community-Level Interaction Insights into Carbon Utilization and Element Cycling Functions of Hydrothermarchaeota in Hydrothermal Sediment.</title>
        <authorList>
            <person name="Zhou Z."/>
            <person name="Liu Y."/>
            <person name="Xu W."/>
            <person name="Pan J."/>
            <person name="Luo Z.H."/>
            <person name="Li M."/>
        </authorList>
    </citation>
    <scope>NUCLEOTIDE SEQUENCE [LARGE SCALE GENOMIC DNA]</scope>
    <source>
        <strain evidence="4">SpSt-418</strain>
    </source>
</reference>
<dbReference type="Gene3D" id="3.30.450.20">
    <property type="entry name" value="PAS domain"/>
    <property type="match status" value="1"/>
</dbReference>
<dbReference type="PANTHER" id="PTHR44757">
    <property type="entry name" value="DIGUANYLATE CYCLASE DGCP"/>
    <property type="match status" value="1"/>
</dbReference>
<dbReference type="PROSITE" id="PS50887">
    <property type="entry name" value="GGDEF"/>
    <property type="match status" value="1"/>
</dbReference>
<feature type="region of interest" description="Disordered" evidence="1">
    <location>
        <begin position="1"/>
        <end position="27"/>
    </location>
</feature>
<dbReference type="InterPro" id="IPR000014">
    <property type="entry name" value="PAS"/>
</dbReference>
<dbReference type="PANTHER" id="PTHR44757:SF2">
    <property type="entry name" value="BIOFILM ARCHITECTURE MAINTENANCE PROTEIN MBAA"/>
    <property type="match status" value="1"/>
</dbReference>
<dbReference type="InterPro" id="IPR035919">
    <property type="entry name" value="EAL_sf"/>
</dbReference>
<dbReference type="InterPro" id="IPR052155">
    <property type="entry name" value="Biofilm_reg_signaling"/>
</dbReference>
<dbReference type="Gene3D" id="3.20.20.450">
    <property type="entry name" value="EAL domain"/>
    <property type="match status" value="1"/>
</dbReference>
<dbReference type="InterPro" id="IPR043128">
    <property type="entry name" value="Rev_trsase/Diguanyl_cyclase"/>
</dbReference>
<dbReference type="SMART" id="SM00267">
    <property type="entry name" value="GGDEF"/>
    <property type="match status" value="1"/>
</dbReference>
<dbReference type="NCBIfam" id="TIGR00254">
    <property type="entry name" value="GGDEF"/>
    <property type="match status" value="1"/>
</dbReference>
<dbReference type="InterPro" id="IPR001633">
    <property type="entry name" value="EAL_dom"/>
</dbReference>
<evidence type="ECO:0000259" key="2">
    <source>
        <dbReference type="PROSITE" id="PS50883"/>
    </source>
</evidence>
<dbReference type="Pfam" id="PF00990">
    <property type="entry name" value="GGDEF"/>
    <property type="match status" value="1"/>
</dbReference>